<dbReference type="AlphaFoldDB" id="A0A3S9I5X6"/>
<feature type="chain" id="PRO_5019194809" description="Spore-associated protein A" evidence="1">
    <location>
        <begin position="33"/>
        <end position="157"/>
    </location>
</feature>
<keyword evidence="1" id="KW-0732">Signal</keyword>
<accession>A0A3S9I5X6</accession>
<feature type="signal peptide" evidence="1">
    <location>
        <begin position="1"/>
        <end position="32"/>
    </location>
</feature>
<keyword evidence="3" id="KW-1185">Reference proteome</keyword>
<name>A0A3S9I5X6_9ACTN</name>
<evidence type="ECO:0000313" key="3">
    <source>
        <dbReference type="Proteomes" id="UP000280197"/>
    </source>
</evidence>
<dbReference type="KEGG" id="saqu:EJC51_29075"/>
<protein>
    <recommendedName>
        <fullName evidence="4">Spore-associated protein A</fullName>
    </recommendedName>
</protein>
<gene>
    <name evidence="2" type="ORF">EJC51_29075</name>
</gene>
<reference evidence="2 3" key="1">
    <citation type="submission" date="2018-12" db="EMBL/GenBank/DDBJ databases">
        <authorList>
            <person name="Li K."/>
        </authorList>
    </citation>
    <scope>NUCLEOTIDE SEQUENCE [LARGE SCALE GENOMIC DNA]</scope>
    <source>
        <strain evidence="3">CR22</strain>
    </source>
</reference>
<evidence type="ECO:0000256" key="1">
    <source>
        <dbReference type="SAM" id="SignalP"/>
    </source>
</evidence>
<evidence type="ECO:0000313" key="2">
    <source>
        <dbReference type="EMBL" id="AZP19765.1"/>
    </source>
</evidence>
<dbReference type="Proteomes" id="UP000280197">
    <property type="component" value="Chromosome"/>
</dbReference>
<organism evidence="2 3">
    <name type="scientific">Streptomyces aquilus</name>
    <dbReference type="NCBI Taxonomy" id="2548456"/>
    <lineage>
        <taxon>Bacteria</taxon>
        <taxon>Bacillati</taxon>
        <taxon>Actinomycetota</taxon>
        <taxon>Actinomycetes</taxon>
        <taxon>Kitasatosporales</taxon>
        <taxon>Streptomycetaceae</taxon>
        <taxon>Streptomyces</taxon>
    </lineage>
</organism>
<proteinExistence type="predicted"/>
<dbReference type="EMBL" id="CP034463">
    <property type="protein sequence ID" value="AZP19765.1"/>
    <property type="molecule type" value="Genomic_DNA"/>
</dbReference>
<evidence type="ECO:0008006" key="4">
    <source>
        <dbReference type="Google" id="ProtNLM"/>
    </source>
</evidence>
<sequence length="157" mass="15998">MSAFGRNLTRLAVAASAVAALGVAVPSTPAAAASATVCGTGYEFVDAKALPSATNRSATLFFYMKGNSACAILDNNTTGGANYMDLQMWPGDNKAAGERDKGNFSEYAGPVHSSTLASGGRCVGISALMKNEAGTANLFNWTGGYVFSVDNSSSECA</sequence>
<dbReference type="RefSeq" id="WP_097267799.1">
    <property type="nucleotide sequence ID" value="NZ_CP034463.1"/>
</dbReference>